<feature type="binding site" evidence="1">
    <location>
        <position position="50"/>
    </location>
    <ligand>
        <name>thiamine</name>
        <dbReference type="ChEBI" id="CHEBI:18385"/>
    </ligand>
</feature>
<evidence type="ECO:0000313" key="5">
    <source>
        <dbReference type="Proteomes" id="UP001220962"/>
    </source>
</evidence>
<keyword evidence="6" id="KW-1185">Reference proteome</keyword>
<dbReference type="RefSeq" id="WP_047913391.1">
    <property type="nucleotide sequence ID" value="NZ_CP118101.1"/>
</dbReference>
<evidence type="ECO:0000313" key="6">
    <source>
        <dbReference type="Proteomes" id="UP001221519"/>
    </source>
</evidence>
<evidence type="ECO:0000313" key="4">
    <source>
        <dbReference type="EMBL" id="WDI03254.1"/>
    </source>
</evidence>
<proteinExistence type="predicted"/>
<evidence type="ECO:0000313" key="3">
    <source>
        <dbReference type="EMBL" id="WDH83594.1"/>
    </source>
</evidence>
<dbReference type="Proteomes" id="UP001221519">
    <property type="component" value="Chromosome"/>
</dbReference>
<feature type="domain" description="Thiamin/hydroxymethyl pyrimidine-binding YkoF putative" evidence="2">
    <location>
        <begin position="118"/>
        <end position="195"/>
    </location>
</feature>
<sequence>MSTEVCGTSRIVGCRFSLYPMSDRFVDIILGAIQEADTSKVWTETGDVSTCVRGRLEHVFDVMKAIYLHAAKTGEHVVFSGTFSIGCPGDSAGDVYMSEDAVRMNEDIVSSIRIEGAAEYALYALGEPEYMKKIANVVDIAKEDGSYGGGIHYATRLEGDVHTIFKTLEQSFEVTQESVSHVVMTVTLSCNSPSNKKQGKAE</sequence>
<dbReference type="InterPro" id="IPR029756">
    <property type="entry name" value="MTH1187/YkoF-like"/>
</dbReference>
<name>A0AAX3N4H4_9BACL</name>
<accession>A0AAX3N4H4</accession>
<gene>
    <name evidence="3" type="ORF">PUW23_04975</name>
    <name evidence="4" type="ORF">PUW25_04520</name>
</gene>
<dbReference type="SUPFAM" id="SSF89957">
    <property type="entry name" value="MTH1187/YkoF-like"/>
    <property type="match status" value="1"/>
</dbReference>
<dbReference type="EMBL" id="CP118108">
    <property type="protein sequence ID" value="WDI03254.1"/>
    <property type="molecule type" value="Genomic_DNA"/>
</dbReference>
<dbReference type="InterPro" id="IPR011522">
    <property type="entry name" value="Thiamin/HMP-bd_put_YkoF"/>
</dbReference>
<dbReference type="Proteomes" id="UP001220962">
    <property type="component" value="Chromosome"/>
</dbReference>
<dbReference type="InterPro" id="IPR015835">
    <property type="entry name" value="HMP/thiamine-bd"/>
</dbReference>
<feature type="domain" description="Thiamin/hydroxymethyl pyrimidine-binding YkoF putative" evidence="2">
    <location>
        <begin position="11"/>
        <end position="90"/>
    </location>
</feature>
<dbReference type="PIRSF" id="PIRSF021331">
    <property type="entry name" value="YkoF"/>
    <property type="match status" value="1"/>
</dbReference>
<protein>
    <submittedName>
        <fullName evidence="3">YkoF family thiamine/hydroxymethylpyrimidine-binding protein</fullName>
    </submittedName>
</protein>
<dbReference type="Pfam" id="PF07615">
    <property type="entry name" value="Ykof"/>
    <property type="match status" value="2"/>
</dbReference>
<evidence type="ECO:0000256" key="1">
    <source>
        <dbReference type="PIRSR" id="PIRSR021331-1"/>
    </source>
</evidence>
<evidence type="ECO:0000259" key="2">
    <source>
        <dbReference type="Pfam" id="PF07615"/>
    </source>
</evidence>
<dbReference type="GO" id="GO:0030975">
    <property type="term" value="F:thiamine binding"/>
    <property type="evidence" value="ECO:0007669"/>
    <property type="project" value="InterPro"/>
</dbReference>
<feature type="binding site" evidence="1">
    <location>
        <position position="18"/>
    </location>
    <ligand>
        <name>thiamine</name>
        <dbReference type="ChEBI" id="CHEBI:18385"/>
    </ligand>
</feature>
<dbReference type="EMBL" id="CP118101">
    <property type="protein sequence ID" value="WDH83594.1"/>
    <property type="molecule type" value="Genomic_DNA"/>
</dbReference>
<organism evidence="3 5">
    <name type="scientific">Paenibacillus urinalis</name>
    <dbReference type="NCBI Taxonomy" id="521520"/>
    <lineage>
        <taxon>Bacteria</taxon>
        <taxon>Bacillati</taxon>
        <taxon>Bacillota</taxon>
        <taxon>Bacilli</taxon>
        <taxon>Bacillales</taxon>
        <taxon>Paenibacillaceae</taxon>
        <taxon>Paenibacillus</taxon>
    </lineage>
</organism>
<dbReference type="Gene3D" id="3.30.70.930">
    <property type="match status" value="2"/>
</dbReference>
<reference evidence="3 6" key="1">
    <citation type="submission" date="2023-02" db="EMBL/GenBank/DDBJ databases">
        <title>Pathogen: clinical or host-associated sample.</title>
        <authorList>
            <person name="Hergert J."/>
            <person name="Casey R."/>
            <person name="Wagner J."/>
            <person name="Young E.L."/>
            <person name="Oakeson K.F."/>
        </authorList>
    </citation>
    <scope>NUCLEOTIDE SEQUENCE</scope>
    <source>
        <strain evidence="4 6">2022CK-00829</strain>
        <strain evidence="3">2022CK-00830</strain>
    </source>
</reference>
<dbReference type="AlphaFoldDB" id="A0AAX3N4H4"/>